<dbReference type="Ensembl" id="ENSSPAT00000008284.1">
    <property type="protein sequence ID" value="ENSSPAP00000008129.1"/>
    <property type="gene ID" value="ENSSPAG00000006115.1"/>
</dbReference>
<comment type="catalytic activity">
    <reaction evidence="25">
        <text>K(+)(in) + L-aspartate(out) + 3 Na(+)(out) + H(+)(out) = K(+)(out) + L-aspartate(in) + 3 Na(+)(in) + H(+)(in)</text>
        <dbReference type="Rhea" id="RHEA:70851"/>
        <dbReference type="ChEBI" id="CHEBI:15378"/>
        <dbReference type="ChEBI" id="CHEBI:29101"/>
        <dbReference type="ChEBI" id="CHEBI:29103"/>
        <dbReference type="ChEBI" id="CHEBI:29991"/>
    </reaction>
</comment>
<evidence type="ECO:0000256" key="2">
    <source>
        <dbReference type="ARBA" id="ARBA00004414"/>
    </source>
</evidence>
<dbReference type="GO" id="GO:0015501">
    <property type="term" value="F:glutamate:sodium symporter activity"/>
    <property type="evidence" value="ECO:0007669"/>
    <property type="project" value="TreeGrafter"/>
</dbReference>
<evidence type="ECO:0000256" key="25">
    <source>
        <dbReference type="ARBA" id="ARBA00048715"/>
    </source>
</evidence>
<evidence type="ECO:0000256" key="9">
    <source>
        <dbReference type="ARBA" id="ARBA00022692"/>
    </source>
</evidence>
<evidence type="ECO:0000256" key="7">
    <source>
        <dbReference type="ARBA" id="ARBA00022553"/>
    </source>
</evidence>
<evidence type="ECO:0000256" key="17">
    <source>
        <dbReference type="ARBA" id="ARBA00023053"/>
    </source>
</evidence>
<comment type="catalytic activity">
    <reaction evidence="27">
        <text>K(+)(in) + L-cysteine(out) + 3 Na(+)(out) + H(+)(out) = K(+)(out) + L-cysteine(in) + 3 Na(+)(in) + H(+)(in)</text>
        <dbReference type="Rhea" id="RHEA:82559"/>
        <dbReference type="ChEBI" id="CHEBI:15378"/>
        <dbReference type="ChEBI" id="CHEBI:29101"/>
        <dbReference type="ChEBI" id="CHEBI:29103"/>
        <dbReference type="ChEBI" id="CHEBI:35235"/>
    </reaction>
</comment>
<feature type="transmembrane region" description="Helical" evidence="28">
    <location>
        <begin position="230"/>
        <end position="251"/>
    </location>
</feature>
<accession>A0A3B4ZPH1</accession>
<dbReference type="GO" id="GO:0033229">
    <property type="term" value="F:cysteine transmembrane transporter activity"/>
    <property type="evidence" value="ECO:0007669"/>
    <property type="project" value="TreeGrafter"/>
</dbReference>
<keyword evidence="7" id="KW-0597">Phosphoprotein</keyword>
<evidence type="ECO:0000256" key="20">
    <source>
        <dbReference type="ARBA" id="ARBA00023214"/>
    </source>
</evidence>
<keyword evidence="5 28" id="KW-0813">Transport</keyword>
<feature type="transmembrane region" description="Helical" evidence="28">
    <location>
        <begin position="263"/>
        <end position="289"/>
    </location>
</feature>
<evidence type="ECO:0000256" key="4">
    <source>
        <dbReference type="ARBA" id="ARBA00004565"/>
    </source>
</evidence>
<evidence type="ECO:0000313" key="29">
    <source>
        <dbReference type="Ensembl" id="ENSSPAP00000008129.1"/>
    </source>
</evidence>
<dbReference type="GO" id="GO:0016324">
    <property type="term" value="C:apical plasma membrane"/>
    <property type="evidence" value="ECO:0007669"/>
    <property type="project" value="UniProtKB-SubCell"/>
</dbReference>
<dbReference type="PANTHER" id="PTHR11958:SF109">
    <property type="entry name" value="EXCITATORY AMINO ACID TRANSPORTER 3"/>
    <property type="match status" value="1"/>
</dbReference>
<comment type="function">
    <text evidence="23">Sodium-dependent, high-affinity amino acid transporter that mediates the uptake of L-glutamate and also L-aspartate and D-aspartate. Can also transport L-cysteine. Functions as a symporter that transports one amino acid molecule together with two or three Na(+) ions and one proton, in parallel with the counter-transport of one K(+) ion. Mediates Cl(-) flux that is not coupled to amino acid transport; this avoids the accumulation of negative charges due to aspartate and Na(+) symport. Plays an important role in L-glutamate and L-aspartate reabsorption in renal tubuli. Plays a redundant role in the rapid removal of released glutamate from the synaptic cleft, which is essential for terminating the postsynaptic action of glutamate. Contributes to glutathione biosynthesis and protection against oxidative stress via its role in L-glutamate and L-cysteine transport. Negatively regulated by ARL6IP5.</text>
</comment>
<comment type="catalytic activity">
    <reaction evidence="26">
        <text>D-aspartate(out) + K(+)(in) + 3 Na(+)(out) + H(+)(out) = D-aspartate(in) + K(+)(out) + 3 Na(+)(in) + H(+)(in)</text>
        <dbReference type="Rhea" id="RHEA:71379"/>
        <dbReference type="ChEBI" id="CHEBI:15378"/>
        <dbReference type="ChEBI" id="CHEBI:29101"/>
        <dbReference type="ChEBI" id="CHEBI:29103"/>
        <dbReference type="ChEBI" id="CHEBI:29990"/>
    </reaction>
</comment>
<dbReference type="GO" id="GO:0031902">
    <property type="term" value="C:late endosome membrane"/>
    <property type="evidence" value="ECO:0007669"/>
    <property type="project" value="UniProtKB-SubCell"/>
</dbReference>
<keyword evidence="11" id="KW-0967">Endosome</keyword>
<evidence type="ECO:0000256" key="10">
    <source>
        <dbReference type="ARBA" id="ARBA00022723"/>
    </source>
</evidence>
<evidence type="ECO:0000256" key="23">
    <source>
        <dbReference type="ARBA" id="ARBA00045494"/>
    </source>
</evidence>
<feature type="transmembrane region" description="Helical" evidence="28">
    <location>
        <begin position="189"/>
        <end position="209"/>
    </location>
</feature>
<keyword evidence="8" id="KW-0771">Synaptosome</keyword>
<dbReference type="PANTHER" id="PTHR11958">
    <property type="entry name" value="SODIUM/DICARBOXYLATE SYMPORTER-RELATED"/>
    <property type="match status" value="1"/>
</dbReference>
<dbReference type="InterPro" id="IPR001991">
    <property type="entry name" value="Na-dicarboxylate_symporter"/>
</dbReference>
<evidence type="ECO:0000256" key="12">
    <source>
        <dbReference type="ARBA" id="ARBA00022847"/>
    </source>
</evidence>
<keyword evidence="16" id="KW-0770">Synapse</keyword>
<proteinExistence type="inferred from homology"/>
<keyword evidence="20" id="KW-0868">Chloride</keyword>
<name>A0A3B4ZPH1_9TELE</name>
<dbReference type="Gene3D" id="1.10.3860.10">
    <property type="entry name" value="Sodium:dicarboxylate symporter"/>
    <property type="match status" value="1"/>
</dbReference>
<dbReference type="AlphaFoldDB" id="A0A3B4ZPH1"/>
<dbReference type="InterPro" id="IPR036458">
    <property type="entry name" value="Na:dicarbo_symporter_sf"/>
</dbReference>
<keyword evidence="10" id="KW-0479">Metal-binding</keyword>
<evidence type="ECO:0000256" key="22">
    <source>
        <dbReference type="ARBA" id="ARBA00037996"/>
    </source>
</evidence>
<reference evidence="29" key="1">
    <citation type="submission" date="2023-09" db="UniProtKB">
        <authorList>
            <consortium name="Ensembl"/>
        </authorList>
    </citation>
    <scope>IDENTIFICATION</scope>
</reference>
<keyword evidence="13" id="KW-0630">Potassium</keyword>
<dbReference type="Pfam" id="PF00375">
    <property type="entry name" value="SDF"/>
    <property type="match status" value="1"/>
</dbReference>
<dbReference type="PROSITE" id="PS00714">
    <property type="entry name" value="NA_DICARBOXYL_SYMP_2"/>
    <property type="match status" value="1"/>
</dbReference>
<keyword evidence="12 28" id="KW-0769">Symport</keyword>
<dbReference type="InterPro" id="IPR050746">
    <property type="entry name" value="DAACS"/>
</dbReference>
<evidence type="ECO:0000256" key="21">
    <source>
        <dbReference type="ARBA" id="ARBA00034102"/>
    </source>
</evidence>
<keyword evidence="15 28" id="KW-1133">Transmembrane helix</keyword>
<evidence type="ECO:0000256" key="18">
    <source>
        <dbReference type="ARBA" id="ARBA00023136"/>
    </source>
</evidence>
<feature type="transmembrane region" description="Helical" evidence="28">
    <location>
        <begin position="397"/>
        <end position="423"/>
    </location>
</feature>
<dbReference type="GO" id="GO:0055038">
    <property type="term" value="C:recycling endosome membrane"/>
    <property type="evidence" value="ECO:0007669"/>
    <property type="project" value="UniProtKB-SubCell"/>
</dbReference>
<evidence type="ECO:0000256" key="24">
    <source>
        <dbReference type="ARBA" id="ARBA00047601"/>
    </source>
</evidence>
<dbReference type="InterPro" id="IPR018107">
    <property type="entry name" value="Na-dicarboxylate_symporter_CS"/>
</dbReference>
<dbReference type="GO" id="GO:0005313">
    <property type="term" value="F:L-glutamate transmembrane transporter activity"/>
    <property type="evidence" value="ECO:0007669"/>
    <property type="project" value="TreeGrafter"/>
</dbReference>
<evidence type="ECO:0000256" key="1">
    <source>
        <dbReference type="ARBA" id="ARBA00004146"/>
    </source>
</evidence>
<dbReference type="GO" id="GO:0046872">
    <property type="term" value="F:metal ion binding"/>
    <property type="evidence" value="ECO:0007669"/>
    <property type="project" value="UniProtKB-KW"/>
</dbReference>
<evidence type="ECO:0000256" key="5">
    <source>
        <dbReference type="ARBA" id="ARBA00022448"/>
    </source>
</evidence>
<evidence type="ECO:0000256" key="14">
    <source>
        <dbReference type="ARBA" id="ARBA00022970"/>
    </source>
</evidence>
<evidence type="ECO:0000256" key="15">
    <source>
        <dbReference type="ARBA" id="ARBA00022989"/>
    </source>
</evidence>
<evidence type="ECO:0000256" key="27">
    <source>
        <dbReference type="ARBA" id="ARBA00049885"/>
    </source>
</evidence>
<evidence type="ECO:0000256" key="11">
    <source>
        <dbReference type="ARBA" id="ARBA00022753"/>
    </source>
</evidence>
<dbReference type="GeneTree" id="ENSGT00940000155397"/>
<dbReference type="PRINTS" id="PR00173">
    <property type="entry name" value="EDTRNSPORT"/>
</dbReference>
<keyword evidence="17" id="KW-0915">Sodium</keyword>
<dbReference type="GO" id="GO:0031901">
    <property type="term" value="C:early endosome membrane"/>
    <property type="evidence" value="ECO:0007669"/>
    <property type="project" value="UniProtKB-SubCell"/>
</dbReference>
<keyword evidence="14" id="KW-0029">Amino-acid transport</keyword>
<dbReference type="PROSITE" id="PS00713">
    <property type="entry name" value="NA_DICARBOXYL_SYMP_1"/>
    <property type="match status" value="1"/>
</dbReference>
<evidence type="ECO:0000256" key="16">
    <source>
        <dbReference type="ARBA" id="ARBA00023018"/>
    </source>
</evidence>
<keyword evidence="9 28" id="KW-0812">Transmembrane</keyword>
<feature type="transmembrane region" description="Helical" evidence="28">
    <location>
        <begin position="337"/>
        <end position="362"/>
    </location>
</feature>
<dbReference type="GO" id="GO:0043005">
    <property type="term" value="C:neuron projection"/>
    <property type="evidence" value="ECO:0007669"/>
    <property type="project" value="UniProtKB-KW"/>
</dbReference>
<protein>
    <recommendedName>
        <fullName evidence="28">Amino acid transporter</fullName>
    </recommendedName>
</protein>
<evidence type="ECO:0000256" key="3">
    <source>
        <dbReference type="ARBA" id="ARBA00004424"/>
    </source>
</evidence>
<evidence type="ECO:0000256" key="13">
    <source>
        <dbReference type="ARBA" id="ARBA00022958"/>
    </source>
</evidence>
<keyword evidence="19" id="KW-0325">Glycoprotein</keyword>
<dbReference type="GO" id="GO:0045202">
    <property type="term" value="C:synapse"/>
    <property type="evidence" value="ECO:0007669"/>
    <property type="project" value="UniProtKB-SubCell"/>
</dbReference>
<keyword evidence="18 28" id="KW-0472">Membrane</keyword>
<feature type="transmembrane region" description="Helical" evidence="28">
    <location>
        <begin position="374"/>
        <end position="391"/>
    </location>
</feature>
<organism evidence="29">
    <name type="scientific">Stegastes partitus</name>
    <name type="common">bicolor damselfish</name>
    <dbReference type="NCBI Taxonomy" id="144197"/>
    <lineage>
        <taxon>Eukaryota</taxon>
        <taxon>Metazoa</taxon>
        <taxon>Chordata</taxon>
        <taxon>Craniata</taxon>
        <taxon>Vertebrata</taxon>
        <taxon>Euteleostomi</taxon>
        <taxon>Actinopterygii</taxon>
        <taxon>Neopterygii</taxon>
        <taxon>Teleostei</taxon>
        <taxon>Neoteleostei</taxon>
        <taxon>Acanthomorphata</taxon>
        <taxon>Ovalentaria</taxon>
        <taxon>Pomacentridae</taxon>
        <taxon>Stegastes</taxon>
    </lineage>
</organism>
<comment type="similarity">
    <text evidence="22">Belongs to the dicarboxylate/amino acid:cation symporter (DAACS) (TC 2.A.23) family. SLC1A1 subfamily.</text>
</comment>
<comment type="subcellular location">
    <subcellularLocation>
        <location evidence="3">Apical cell membrane</location>
        <topology evidence="3">Multi-pass membrane protein</topology>
    </subcellularLocation>
    <subcellularLocation>
        <location evidence="1">Early endosome membrane</location>
    </subcellularLocation>
    <subcellularLocation>
        <location evidence="2">Late endosome membrane</location>
    </subcellularLocation>
    <subcellularLocation>
        <location evidence="28">Membrane</location>
        <topology evidence="28">Multi-pass membrane protein</topology>
    </subcellularLocation>
    <subcellularLocation>
        <location evidence="4">Recycling endosome membrane</location>
    </subcellularLocation>
    <subcellularLocation>
        <location evidence="21">Synapse</location>
        <location evidence="21">Synaptosome</location>
    </subcellularLocation>
</comment>
<evidence type="ECO:0000256" key="8">
    <source>
        <dbReference type="ARBA" id="ARBA00022599"/>
    </source>
</evidence>
<evidence type="ECO:0000256" key="26">
    <source>
        <dbReference type="ARBA" id="ARBA00049118"/>
    </source>
</evidence>
<dbReference type="SUPFAM" id="SSF118215">
    <property type="entry name" value="Proton glutamate symport protein"/>
    <property type="match status" value="1"/>
</dbReference>
<feature type="transmembrane region" description="Helical" evidence="28">
    <location>
        <begin position="21"/>
        <end position="41"/>
    </location>
</feature>
<evidence type="ECO:0000256" key="6">
    <source>
        <dbReference type="ARBA" id="ARBA00022475"/>
    </source>
</evidence>
<evidence type="ECO:0000256" key="28">
    <source>
        <dbReference type="RuleBase" id="RU361216"/>
    </source>
</evidence>
<feature type="transmembrane region" description="Helical" evidence="28">
    <location>
        <begin position="61"/>
        <end position="85"/>
    </location>
</feature>
<feature type="transmembrane region" description="Helical" evidence="28">
    <location>
        <begin position="97"/>
        <end position="119"/>
    </location>
</feature>
<keyword evidence="6" id="KW-1003">Cell membrane</keyword>
<sequence>MDMMGNKERRGVNFKGLLKRNWLLIATVLSVLLGISLGVVVREYASLSHLHKQYFGFPGEILMRMLKLVILPLIISSMITGVAALDSEVSGKIGLRAVIYYFSTTIIAVILGIILVMTIKPGVSQTADHIDRTGTTPNVTTVDTLLDLVRNMFPENLVQACFQQVRNLNIYHQSHCLPLLNIVGTYSDGINVLGLIVFCVAFGLVIGKMGEKGRILLEFFDALNEATMKLVQIIMCYMPIGILFLIAAKIIEVEDWEIFKKMGLYMVTVLSGLAIHATICLPLIFFIIVRKNPYTFTLGMAQALVTALMISSSSATLPVTFRCAEENNRIDKRITRFVLPVGATINMDGTALYEAVAAIFIAQLNDYALDVGQIVTISITSTVASIGAAGVPNAGLVTMVIVLTAVGLPANDVTLIVAVDWLLDRFRTMINVLGDAYGAGIVQKLSKRELERMDLTSDVDVANPFALEATLDDEECEKKSYVNGGFTVDKTDAISFTETSQF</sequence>
<evidence type="ECO:0000256" key="19">
    <source>
        <dbReference type="ARBA" id="ARBA00023180"/>
    </source>
</evidence>
<comment type="catalytic activity">
    <reaction evidence="24">
        <text>K(+)(in) + L-glutamate(out) + 3 Na(+)(out) + H(+)(out) = K(+)(out) + L-glutamate(in) + 3 Na(+)(in) + H(+)(in)</text>
        <dbReference type="Rhea" id="RHEA:70699"/>
        <dbReference type="ChEBI" id="CHEBI:15378"/>
        <dbReference type="ChEBI" id="CHEBI:29101"/>
        <dbReference type="ChEBI" id="CHEBI:29103"/>
        <dbReference type="ChEBI" id="CHEBI:29985"/>
    </reaction>
</comment>